<protein>
    <submittedName>
        <fullName evidence="1">Uncharacterized conserved protein, DUF952 family</fullName>
    </submittedName>
</protein>
<accession>A0A1G9YBN4</accession>
<dbReference type="STRING" id="310781.SAMN05216259_102491"/>
<dbReference type="Proteomes" id="UP000199341">
    <property type="component" value="Unassembled WGS sequence"/>
</dbReference>
<dbReference type="EMBL" id="FNIE01000002">
    <property type="protein sequence ID" value="SDN06499.1"/>
    <property type="molecule type" value="Genomic_DNA"/>
</dbReference>
<proteinExistence type="predicted"/>
<dbReference type="RefSeq" id="WP_093783135.1">
    <property type="nucleotide sequence ID" value="NZ_FNIE01000002.1"/>
</dbReference>
<reference evidence="1 2" key="1">
    <citation type="submission" date="2016-10" db="EMBL/GenBank/DDBJ databases">
        <authorList>
            <person name="de Groot N.N."/>
        </authorList>
    </citation>
    <scope>NUCLEOTIDE SEQUENCE [LARGE SCALE GENOMIC DNA]</scope>
    <source>
        <strain evidence="1 2">CGMCC 4.2022</strain>
    </source>
</reference>
<dbReference type="OrthoDB" id="5638018at2"/>
<dbReference type="SUPFAM" id="SSF56399">
    <property type="entry name" value="ADP-ribosylation"/>
    <property type="match status" value="1"/>
</dbReference>
<organism evidence="1 2">
    <name type="scientific">Actinacidiphila guanduensis</name>
    <dbReference type="NCBI Taxonomy" id="310781"/>
    <lineage>
        <taxon>Bacteria</taxon>
        <taxon>Bacillati</taxon>
        <taxon>Actinomycetota</taxon>
        <taxon>Actinomycetes</taxon>
        <taxon>Kitasatosporales</taxon>
        <taxon>Streptomycetaceae</taxon>
        <taxon>Actinacidiphila</taxon>
    </lineage>
</organism>
<dbReference type="AlphaFoldDB" id="A0A1G9YBN4"/>
<dbReference type="InterPro" id="IPR009297">
    <property type="entry name" value="DUF952"/>
</dbReference>
<dbReference type="PANTHER" id="PTHR34129">
    <property type="entry name" value="BLR1139 PROTEIN"/>
    <property type="match status" value="1"/>
</dbReference>
<gene>
    <name evidence="1" type="ORF">SAMN05216259_102491</name>
</gene>
<evidence type="ECO:0000313" key="1">
    <source>
        <dbReference type="EMBL" id="SDN06499.1"/>
    </source>
</evidence>
<keyword evidence="2" id="KW-1185">Reference proteome</keyword>
<dbReference type="Gene3D" id="3.20.170.20">
    <property type="entry name" value="Protein of unknown function DUF952"/>
    <property type="match status" value="1"/>
</dbReference>
<sequence>MADTTHSPDRPAPRILHLTERALWQEAQAGGTYEVSTRGRTLGDVGFIHCSLPHQLPGVAALLYADEPGRDDLVVLTIDTALLDVPVRYEPPVPGAEPFPHIYGPLPVTAVVSVQPWPLR</sequence>
<dbReference type="Pfam" id="PF06108">
    <property type="entry name" value="DUF952"/>
    <property type="match status" value="1"/>
</dbReference>
<evidence type="ECO:0000313" key="2">
    <source>
        <dbReference type="Proteomes" id="UP000199341"/>
    </source>
</evidence>
<name>A0A1G9YBN4_9ACTN</name>
<dbReference type="PANTHER" id="PTHR34129:SF1">
    <property type="entry name" value="DUF952 DOMAIN-CONTAINING PROTEIN"/>
    <property type="match status" value="1"/>
</dbReference>